<dbReference type="Pfam" id="PF00561">
    <property type="entry name" value="Abhydrolase_1"/>
    <property type="match status" value="1"/>
</dbReference>
<accession>A0A143BIU1</accession>
<evidence type="ECO:0000313" key="2">
    <source>
        <dbReference type="EMBL" id="AMW04501.1"/>
    </source>
</evidence>
<organism evidence="2 3">
    <name type="scientific">Gemmatimonas phototrophica</name>
    <dbReference type="NCBI Taxonomy" id="1379270"/>
    <lineage>
        <taxon>Bacteria</taxon>
        <taxon>Pseudomonadati</taxon>
        <taxon>Gemmatimonadota</taxon>
        <taxon>Gemmatimonadia</taxon>
        <taxon>Gemmatimonadales</taxon>
        <taxon>Gemmatimonadaceae</taxon>
        <taxon>Gemmatimonas</taxon>
    </lineage>
</organism>
<sequence length="246" mass="26225">MTSPQPLVPSVIVLHGALGSAEQMRPVAEALQAQRQYASVLNLELPGHGRTELPAGLLFSMRTFAMALQEYVHAKALVRPVVFGYSMGGYVALLLEHLAPGTIGGIVTLGTMLHWTPTIAQQAAARLNSEVIRAKVPAYAELLAARHMHAGGWELLLERTASMLCELGEQPLLTRETLGAVHCPVHLLVGGRDDSVSLEDATTAASHLPRARASLLPDIPHPIEKVDLAVVAREVSDLTAQLTAGV</sequence>
<gene>
    <name evidence="2" type="ORF">GEMMAAP_05880</name>
</gene>
<dbReference type="eggNOG" id="COG2267">
    <property type="taxonomic scope" value="Bacteria"/>
</dbReference>
<name>A0A143BIU1_9BACT</name>
<proteinExistence type="predicted"/>
<dbReference type="PANTHER" id="PTHR43798">
    <property type="entry name" value="MONOACYLGLYCEROL LIPASE"/>
    <property type="match status" value="1"/>
</dbReference>
<dbReference type="AlphaFoldDB" id="A0A143BIU1"/>
<dbReference type="GO" id="GO:0016020">
    <property type="term" value="C:membrane"/>
    <property type="evidence" value="ECO:0007669"/>
    <property type="project" value="TreeGrafter"/>
</dbReference>
<reference evidence="2 3" key="2">
    <citation type="journal article" date="2016" name="Environ. Microbiol. Rep.">
        <title>Metagenomic evidence for the presence of phototrophic Gemmatimonadetes bacteria in diverse environments.</title>
        <authorList>
            <person name="Zeng Y."/>
            <person name="Baumbach J."/>
            <person name="Barbosa E.G."/>
            <person name="Azevedo V."/>
            <person name="Zhang C."/>
            <person name="Koblizek M."/>
        </authorList>
    </citation>
    <scope>NUCLEOTIDE SEQUENCE [LARGE SCALE GENOMIC DNA]</scope>
    <source>
        <strain evidence="2 3">AP64</strain>
    </source>
</reference>
<protein>
    <recommendedName>
        <fullName evidence="1">AB hydrolase-1 domain-containing protein</fullName>
    </recommendedName>
</protein>
<evidence type="ECO:0000259" key="1">
    <source>
        <dbReference type="Pfam" id="PF00561"/>
    </source>
</evidence>
<dbReference type="EMBL" id="CP011454">
    <property type="protein sequence ID" value="AMW04501.1"/>
    <property type="molecule type" value="Genomic_DNA"/>
</dbReference>
<keyword evidence="3" id="KW-1185">Reference proteome</keyword>
<dbReference type="STRING" id="1379270.GEMMAAP_05880"/>
<dbReference type="InterPro" id="IPR050266">
    <property type="entry name" value="AB_hydrolase_sf"/>
</dbReference>
<dbReference type="Proteomes" id="UP000076404">
    <property type="component" value="Chromosome"/>
</dbReference>
<dbReference type="PANTHER" id="PTHR43798:SF33">
    <property type="entry name" value="HYDROLASE, PUTATIVE (AFU_ORTHOLOGUE AFUA_2G14860)-RELATED"/>
    <property type="match status" value="1"/>
</dbReference>
<dbReference type="Gene3D" id="3.40.50.1820">
    <property type="entry name" value="alpha/beta hydrolase"/>
    <property type="match status" value="1"/>
</dbReference>
<dbReference type="KEGG" id="gph:GEMMAAP_05880"/>
<dbReference type="RefSeq" id="WP_075071447.1">
    <property type="nucleotide sequence ID" value="NZ_CP011454.1"/>
</dbReference>
<dbReference type="OrthoDB" id="9791779at2"/>
<dbReference type="InterPro" id="IPR029058">
    <property type="entry name" value="AB_hydrolase_fold"/>
</dbReference>
<dbReference type="SUPFAM" id="SSF53474">
    <property type="entry name" value="alpha/beta-Hydrolases"/>
    <property type="match status" value="1"/>
</dbReference>
<reference evidence="2 3" key="1">
    <citation type="journal article" date="2014" name="Proc. Natl. Acad. Sci. U.S.A.">
        <title>Functional type 2 photosynthetic reaction centers found in the rare bacterial phylum Gemmatimonadetes.</title>
        <authorList>
            <person name="Zeng Y."/>
            <person name="Feng F."/>
            <person name="Medova H."/>
            <person name="Dean J."/>
            <person name="Koblizek M."/>
        </authorList>
    </citation>
    <scope>NUCLEOTIDE SEQUENCE [LARGE SCALE GENOMIC DNA]</scope>
    <source>
        <strain evidence="2 3">AP64</strain>
    </source>
</reference>
<dbReference type="InterPro" id="IPR000073">
    <property type="entry name" value="AB_hydrolase_1"/>
</dbReference>
<feature type="domain" description="AB hydrolase-1" evidence="1">
    <location>
        <begin position="9"/>
        <end position="156"/>
    </location>
</feature>
<evidence type="ECO:0000313" key="3">
    <source>
        <dbReference type="Proteomes" id="UP000076404"/>
    </source>
</evidence>